<keyword evidence="2" id="KW-0732">Signal</keyword>
<sequence length="111" mass="11541">MATAAAAAAAVDLTVSAIAAVTDTVVANGGEERRVSRGWAEYELTTLAMASSGHHSCQRPHCCGGVQCKWLRHGSSPGEIKAIIRNRLSPSLSLSLPDHGQSASPSTWEAT</sequence>
<feature type="compositionally biased region" description="Polar residues" evidence="1">
    <location>
        <begin position="101"/>
        <end position="111"/>
    </location>
</feature>
<feature type="region of interest" description="Disordered" evidence="1">
    <location>
        <begin position="91"/>
        <end position="111"/>
    </location>
</feature>
<name>A0AAV3Z4C8_9GAST</name>
<accession>A0AAV3Z4C8</accession>
<proteinExistence type="predicted"/>
<dbReference type="EMBL" id="BLXT01001930">
    <property type="protein sequence ID" value="GFN89361.1"/>
    <property type="molecule type" value="Genomic_DNA"/>
</dbReference>
<gene>
    <name evidence="3" type="ORF">PoB_001586700</name>
</gene>
<evidence type="ECO:0000313" key="4">
    <source>
        <dbReference type="Proteomes" id="UP000735302"/>
    </source>
</evidence>
<dbReference type="Proteomes" id="UP000735302">
    <property type="component" value="Unassembled WGS sequence"/>
</dbReference>
<feature type="signal peptide" evidence="2">
    <location>
        <begin position="1"/>
        <end position="19"/>
    </location>
</feature>
<protein>
    <submittedName>
        <fullName evidence="3">Uncharacterized protein</fullName>
    </submittedName>
</protein>
<keyword evidence="4" id="KW-1185">Reference proteome</keyword>
<evidence type="ECO:0000256" key="1">
    <source>
        <dbReference type="SAM" id="MobiDB-lite"/>
    </source>
</evidence>
<evidence type="ECO:0000256" key="2">
    <source>
        <dbReference type="SAM" id="SignalP"/>
    </source>
</evidence>
<dbReference type="AlphaFoldDB" id="A0AAV3Z4C8"/>
<organism evidence="3 4">
    <name type="scientific">Plakobranchus ocellatus</name>
    <dbReference type="NCBI Taxonomy" id="259542"/>
    <lineage>
        <taxon>Eukaryota</taxon>
        <taxon>Metazoa</taxon>
        <taxon>Spiralia</taxon>
        <taxon>Lophotrochozoa</taxon>
        <taxon>Mollusca</taxon>
        <taxon>Gastropoda</taxon>
        <taxon>Heterobranchia</taxon>
        <taxon>Euthyneura</taxon>
        <taxon>Panpulmonata</taxon>
        <taxon>Sacoglossa</taxon>
        <taxon>Placobranchoidea</taxon>
        <taxon>Plakobranchidae</taxon>
        <taxon>Plakobranchus</taxon>
    </lineage>
</organism>
<feature type="chain" id="PRO_5044011060" evidence="2">
    <location>
        <begin position="20"/>
        <end position="111"/>
    </location>
</feature>
<comment type="caution">
    <text evidence="3">The sequence shown here is derived from an EMBL/GenBank/DDBJ whole genome shotgun (WGS) entry which is preliminary data.</text>
</comment>
<reference evidence="3 4" key="1">
    <citation type="journal article" date="2021" name="Elife">
        <title>Chloroplast acquisition without the gene transfer in kleptoplastic sea slugs, Plakobranchus ocellatus.</title>
        <authorList>
            <person name="Maeda T."/>
            <person name="Takahashi S."/>
            <person name="Yoshida T."/>
            <person name="Shimamura S."/>
            <person name="Takaki Y."/>
            <person name="Nagai Y."/>
            <person name="Toyoda A."/>
            <person name="Suzuki Y."/>
            <person name="Arimoto A."/>
            <person name="Ishii H."/>
            <person name="Satoh N."/>
            <person name="Nishiyama T."/>
            <person name="Hasebe M."/>
            <person name="Maruyama T."/>
            <person name="Minagawa J."/>
            <person name="Obokata J."/>
            <person name="Shigenobu S."/>
        </authorList>
    </citation>
    <scope>NUCLEOTIDE SEQUENCE [LARGE SCALE GENOMIC DNA]</scope>
</reference>
<evidence type="ECO:0000313" key="3">
    <source>
        <dbReference type="EMBL" id="GFN89361.1"/>
    </source>
</evidence>